<reference evidence="1 2" key="1">
    <citation type="submission" date="2015-12" db="EMBL/GenBank/DDBJ databases">
        <title>Genome sequence of Mucilaginibacter gotjawali.</title>
        <authorList>
            <person name="Lee J.S."/>
            <person name="Lee K.C."/>
            <person name="Kim K.K."/>
            <person name="Lee B.W."/>
        </authorList>
    </citation>
    <scope>NUCLEOTIDE SEQUENCE [LARGE SCALE GENOMIC DNA]</scope>
    <source>
        <strain evidence="1 2">SA3-7</strain>
    </source>
</reference>
<dbReference type="Pfam" id="PF01553">
    <property type="entry name" value="Acyltransferase"/>
    <property type="match status" value="1"/>
</dbReference>
<organism evidence="1 2">
    <name type="scientific">Mucilaginibacter gotjawali</name>
    <dbReference type="NCBI Taxonomy" id="1550579"/>
    <lineage>
        <taxon>Bacteria</taxon>
        <taxon>Pseudomonadati</taxon>
        <taxon>Bacteroidota</taxon>
        <taxon>Sphingobacteriia</taxon>
        <taxon>Sphingobacteriales</taxon>
        <taxon>Sphingobacteriaceae</taxon>
        <taxon>Mucilaginibacter</taxon>
    </lineage>
</organism>
<accession>A0A0X8X3E0</accession>
<evidence type="ECO:0000313" key="1">
    <source>
        <dbReference type="EMBL" id="BAU54959.1"/>
    </source>
</evidence>
<dbReference type="KEGG" id="mgot:MgSA37_03139"/>
<protein>
    <submittedName>
        <fullName evidence="1">Acyltransferase</fullName>
    </submittedName>
</protein>
<sequence>MIIKAKPIPIFVIRLGIAPLLWFFRRRFNKMILNDIEIKPGHSYILMCNHFGFFDGFFAYYLCFKFINKKQKLKGIYTMSVKKQMEKNWWLKYSGSFSVEPGKRSVDESLDFAASILNEPGNLLIYYPQGNLESAYIRHIEFKDGIYEIATRTRGNCQLVWSSVLLEYFESTKQSVYFNLLDCGTNHDFDFEQLKDKVNEHHLQSIKKNIRFTNEPGI</sequence>
<keyword evidence="1" id="KW-0012">Acyltransferase</keyword>
<proteinExistence type="predicted"/>
<dbReference type="OrthoDB" id="152799at2"/>
<dbReference type="Proteomes" id="UP000218263">
    <property type="component" value="Chromosome"/>
</dbReference>
<keyword evidence="2" id="KW-1185">Reference proteome</keyword>
<gene>
    <name evidence="1" type="ORF">MgSA37_03139</name>
</gene>
<evidence type="ECO:0000313" key="2">
    <source>
        <dbReference type="Proteomes" id="UP000218263"/>
    </source>
</evidence>
<dbReference type="SUPFAM" id="SSF69593">
    <property type="entry name" value="Glycerol-3-phosphate (1)-acyltransferase"/>
    <property type="match status" value="1"/>
</dbReference>
<keyword evidence="1" id="KW-0808">Transferase</keyword>
<dbReference type="SMART" id="SM00563">
    <property type="entry name" value="PlsC"/>
    <property type="match status" value="1"/>
</dbReference>
<dbReference type="GO" id="GO:0016746">
    <property type="term" value="F:acyltransferase activity"/>
    <property type="evidence" value="ECO:0007669"/>
    <property type="project" value="UniProtKB-KW"/>
</dbReference>
<dbReference type="RefSeq" id="WP_096353088.1">
    <property type="nucleotide sequence ID" value="NZ_AP017313.1"/>
</dbReference>
<name>A0A0X8X3E0_9SPHI</name>
<dbReference type="EMBL" id="AP017313">
    <property type="protein sequence ID" value="BAU54959.1"/>
    <property type="molecule type" value="Genomic_DNA"/>
</dbReference>
<dbReference type="AlphaFoldDB" id="A0A0X8X3E0"/>
<dbReference type="InterPro" id="IPR002123">
    <property type="entry name" value="Plipid/glycerol_acylTrfase"/>
</dbReference>